<proteinExistence type="predicted"/>
<evidence type="ECO:0000313" key="3">
    <source>
        <dbReference type="Proteomes" id="UP001163046"/>
    </source>
</evidence>
<reference evidence="2" key="1">
    <citation type="submission" date="2023-01" db="EMBL/GenBank/DDBJ databases">
        <title>Genome assembly of the deep-sea coral Lophelia pertusa.</title>
        <authorList>
            <person name="Herrera S."/>
            <person name="Cordes E."/>
        </authorList>
    </citation>
    <scope>NUCLEOTIDE SEQUENCE</scope>
    <source>
        <strain evidence="2">USNM1676648</strain>
        <tissue evidence="2">Polyp</tissue>
    </source>
</reference>
<feature type="compositionally biased region" description="Polar residues" evidence="1">
    <location>
        <begin position="23"/>
        <end position="35"/>
    </location>
</feature>
<protein>
    <submittedName>
        <fullName evidence="2">Uncharacterized protein</fullName>
    </submittedName>
</protein>
<organism evidence="2 3">
    <name type="scientific">Desmophyllum pertusum</name>
    <dbReference type="NCBI Taxonomy" id="174260"/>
    <lineage>
        <taxon>Eukaryota</taxon>
        <taxon>Metazoa</taxon>
        <taxon>Cnidaria</taxon>
        <taxon>Anthozoa</taxon>
        <taxon>Hexacorallia</taxon>
        <taxon>Scleractinia</taxon>
        <taxon>Caryophylliina</taxon>
        <taxon>Caryophylliidae</taxon>
        <taxon>Desmophyllum</taxon>
    </lineage>
</organism>
<gene>
    <name evidence="2" type="ORF">OS493_009937</name>
</gene>
<evidence type="ECO:0000313" key="2">
    <source>
        <dbReference type="EMBL" id="KAJ7337085.1"/>
    </source>
</evidence>
<accession>A0A9X0CFA1</accession>
<feature type="region of interest" description="Disordered" evidence="1">
    <location>
        <begin position="1"/>
        <end position="72"/>
    </location>
</feature>
<dbReference type="EMBL" id="MU827781">
    <property type="protein sequence ID" value="KAJ7337085.1"/>
    <property type="molecule type" value="Genomic_DNA"/>
</dbReference>
<evidence type="ECO:0000256" key="1">
    <source>
        <dbReference type="SAM" id="MobiDB-lite"/>
    </source>
</evidence>
<name>A0A9X0CFA1_9CNID</name>
<dbReference type="AlphaFoldDB" id="A0A9X0CFA1"/>
<feature type="compositionally biased region" description="Basic and acidic residues" evidence="1">
    <location>
        <begin position="61"/>
        <end position="72"/>
    </location>
</feature>
<comment type="caution">
    <text evidence="2">The sequence shown here is derived from an EMBL/GenBank/DDBJ whole genome shotgun (WGS) entry which is preliminary data.</text>
</comment>
<dbReference type="Proteomes" id="UP001163046">
    <property type="component" value="Unassembled WGS sequence"/>
</dbReference>
<keyword evidence="3" id="KW-1185">Reference proteome</keyword>
<sequence>MSTADSPCPGYGCTPPGFYSPPMTDSTSSTGSAQRSKPVIPEVTPKIRPAKGNISPGSQQKESKKNHESSEEMYHTPFLMLIKHWDWLPEHITSKKDDEKIPANPVANLTDTQNSSRISLLRAKRTQLNLTRCRAA</sequence>